<proteinExistence type="predicted"/>
<dbReference type="EMBL" id="SJOA01000006">
    <property type="protein sequence ID" value="TCB59955.1"/>
    <property type="molecule type" value="Genomic_DNA"/>
</dbReference>
<dbReference type="OrthoDB" id="5917469at2"/>
<dbReference type="Proteomes" id="UP000291380">
    <property type="component" value="Unassembled WGS sequence"/>
</dbReference>
<sequence>MKRINKDVEKDEIDLFQVLLNIDQFPEDDTIYVERPWTLESEAQVIHIKDKATPTVHLENKVYTYFLDIYLVDELVAQFANQNLCIRDTYQRIVEFAMNT</sequence>
<evidence type="ECO:0000313" key="1">
    <source>
        <dbReference type="EMBL" id="TCB59955.1"/>
    </source>
</evidence>
<gene>
    <name evidence="1" type="ORF">E0H85_06835</name>
</gene>
<comment type="caution">
    <text evidence="1">The sequence shown here is derived from an EMBL/GenBank/DDBJ whole genome shotgun (WGS) entry which is preliminary data.</text>
</comment>
<accession>A0A4R0EN16</accession>
<reference evidence="1 2" key="1">
    <citation type="submission" date="2019-02" db="EMBL/GenBank/DDBJ databases">
        <title>High diversity of culturable Acinetobacter species in natural soil and water ecosystems.</title>
        <authorList>
            <person name="Radolfova-Krizova L."/>
            <person name="Nemec A."/>
        </authorList>
    </citation>
    <scope>NUCLEOTIDE SEQUENCE [LARGE SCALE GENOMIC DNA]</scope>
    <source>
        <strain evidence="1 2">ANC 4281</strain>
    </source>
</reference>
<protein>
    <submittedName>
        <fullName evidence="1">Uncharacterized protein</fullName>
    </submittedName>
</protein>
<evidence type="ECO:0000313" key="2">
    <source>
        <dbReference type="Proteomes" id="UP000291380"/>
    </source>
</evidence>
<name>A0A4R0EN16_9GAMM</name>
<organism evidence="1 2">
    <name type="scientific">Acinetobacter terrae</name>
    <dbReference type="NCBI Taxonomy" id="2731247"/>
    <lineage>
        <taxon>Bacteria</taxon>
        <taxon>Pseudomonadati</taxon>
        <taxon>Pseudomonadota</taxon>
        <taxon>Gammaproteobacteria</taxon>
        <taxon>Moraxellales</taxon>
        <taxon>Moraxellaceae</taxon>
        <taxon>Acinetobacter</taxon>
        <taxon>Acinetobacter Taxon 24</taxon>
    </lineage>
</organism>
<dbReference type="RefSeq" id="WP_081406259.1">
    <property type="nucleotide sequence ID" value="NZ_JABERI010000040.1"/>
</dbReference>
<dbReference type="AlphaFoldDB" id="A0A4R0EN16"/>